<evidence type="ECO:0000256" key="2">
    <source>
        <dbReference type="ARBA" id="ARBA00012438"/>
    </source>
</evidence>
<evidence type="ECO:0000256" key="8">
    <source>
        <dbReference type="SAM" id="Phobius"/>
    </source>
</evidence>
<dbReference type="PANTHER" id="PTHR45436:SF5">
    <property type="entry name" value="SENSOR HISTIDINE KINASE TRCS"/>
    <property type="match status" value="1"/>
</dbReference>
<dbReference type="EC" id="2.7.13.3" evidence="2"/>
<dbReference type="Pfam" id="PF02518">
    <property type="entry name" value="HATPase_c"/>
    <property type="match status" value="1"/>
</dbReference>
<keyword evidence="5 8" id="KW-0812">Transmembrane</keyword>
<keyword evidence="4" id="KW-0808">Transferase</keyword>
<evidence type="ECO:0000259" key="9">
    <source>
        <dbReference type="PROSITE" id="PS50109"/>
    </source>
</evidence>
<dbReference type="InterPro" id="IPR036890">
    <property type="entry name" value="HATPase_C_sf"/>
</dbReference>
<dbReference type="InterPro" id="IPR003594">
    <property type="entry name" value="HATPase_dom"/>
</dbReference>
<dbReference type="InterPro" id="IPR005467">
    <property type="entry name" value="His_kinase_dom"/>
</dbReference>
<dbReference type="InterPro" id="IPR036097">
    <property type="entry name" value="HisK_dim/P_sf"/>
</dbReference>
<dbReference type="SUPFAM" id="SSF47384">
    <property type="entry name" value="Homodimeric domain of signal transducing histidine kinase"/>
    <property type="match status" value="1"/>
</dbReference>
<dbReference type="RefSeq" id="WP_275247118.1">
    <property type="nucleotide sequence ID" value="NZ_BAABDX010000001.1"/>
</dbReference>
<accession>A0ABY8BRK9</accession>
<evidence type="ECO:0000256" key="1">
    <source>
        <dbReference type="ARBA" id="ARBA00000085"/>
    </source>
</evidence>
<comment type="catalytic activity">
    <reaction evidence="1">
        <text>ATP + protein L-histidine = ADP + protein N-phospho-L-histidine.</text>
        <dbReference type="EC" id="2.7.13.3"/>
    </reaction>
</comment>
<dbReference type="PROSITE" id="PS50109">
    <property type="entry name" value="HIS_KIN"/>
    <property type="match status" value="1"/>
</dbReference>
<sequence length="472" mass="51434">MTRLGKWPVTVKVPLAVAALMITVGVIVSEQVLRRLEETQTRFLSDLSQSYLDGLSSSITPALLREDNWEVYDAIDRAKTINRGLRATETIVTNADRYVIAASDPRIHPIGSQITATLPASKFSFEAGANTASAMRVLSYPGRTAGIIFATFDTRHLAAERRDVLWALTISNGVLTLTLALAGWFLVMRMMSPVRVLTDHLGAAQDGHADFIPSSDLSKTSGEFRRLFRSYNALVRSMRDREELAIRLAEEKRLGSLGRLASSLAHEINNPLGGLFNALSTLKSHGAIEHVRERSLALLERGLNGIKDTVRTTLTVYRSDNQSRPLEPSDIDDLKLLVAPEAKRRSIRIEMINGLVEKMPVPATPIRQAILNLLLNAIAASPDGATITLTTSSDEQLEIVVKDCGPGLPDWAAEVLTATNLTPPRSEGGLGLWTTSRLVVQLGGRISIRPAEPGTEILIHIPLTRPELASAA</sequence>
<protein>
    <recommendedName>
        <fullName evidence="2">histidine kinase</fullName>
        <ecNumber evidence="2">2.7.13.3</ecNumber>
    </recommendedName>
</protein>
<feature type="domain" description="Histidine kinase" evidence="9">
    <location>
        <begin position="263"/>
        <end position="465"/>
    </location>
</feature>
<organism evidence="10 11">
    <name type="scientific">Afipia carboxydohydrogena</name>
    <name type="common">Pseudomonas carboxydohydrogena</name>
    <dbReference type="NCBI Taxonomy" id="290"/>
    <lineage>
        <taxon>Bacteria</taxon>
        <taxon>Pseudomonadati</taxon>
        <taxon>Pseudomonadota</taxon>
        <taxon>Alphaproteobacteria</taxon>
        <taxon>Hyphomicrobiales</taxon>
        <taxon>Nitrobacteraceae</taxon>
        <taxon>Afipia</taxon>
    </lineage>
</organism>
<dbReference type="CDD" id="cd00082">
    <property type="entry name" value="HisKA"/>
    <property type="match status" value="1"/>
</dbReference>
<evidence type="ECO:0000256" key="4">
    <source>
        <dbReference type="ARBA" id="ARBA00022679"/>
    </source>
</evidence>
<evidence type="ECO:0000313" key="10">
    <source>
        <dbReference type="EMBL" id="WEF51524.1"/>
    </source>
</evidence>
<dbReference type="InterPro" id="IPR050428">
    <property type="entry name" value="TCS_sensor_his_kinase"/>
</dbReference>
<keyword evidence="7 8" id="KW-1133">Transmembrane helix</keyword>
<dbReference type="Gene3D" id="3.30.565.10">
    <property type="entry name" value="Histidine kinase-like ATPase, C-terminal domain"/>
    <property type="match status" value="1"/>
</dbReference>
<keyword evidence="8" id="KW-0472">Membrane</keyword>
<dbReference type="EMBL" id="CP113162">
    <property type="protein sequence ID" value="WEF51524.1"/>
    <property type="molecule type" value="Genomic_DNA"/>
</dbReference>
<gene>
    <name evidence="10" type="ORF">AFIC_003118</name>
</gene>
<dbReference type="Proteomes" id="UP001213907">
    <property type="component" value="Chromosome"/>
</dbReference>
<dbReference type="SUPFAM" id="SSF55874">
    <property type="entry name" value="ATPase domain of HSP90 chaperone/DNA topoisomerase II/histidine kinase"/>
    <property type="match status" value="1"/>
</dbReference>
<evidence type="ECO:0000256" key="7">
    <source>
        <dbReference type="ARBA" id="ARBA00022989"/>
    </source>
</evidence>
<keyword evidence="6 10" id="KW-0418">Kinase</keyword>
<dbReference type="Gene3D" id="1.10.287.130">
    <property type="match status" value="1"/>
</dbReference>
<name>A0ABY8BRK9_AFICR</name>
<evidence type="ECO:0000256" key="3">
    <source>
        <dbReference type="ARBA" id="ARBA00022553"/>
    </source>
</evidence>
<dbReference type="SMART" id="SM00388">
    <property type="entry name" value="HisKA"/>
    <property type="match status" value="1"/>
</dbReference>
<keyword evidence="3" id="KW-0597">Phosphoprotein</keyword>
<evidence type="ECO:0000256" key="5">
    <source>
        <dbReference type="ARBA" id="ARBA00022692"/>
    </source>
</evidence>
<evidence type="ECO:0000313" key="11">
    <source>
        <dbReference type="Proteomes" id="UP001213907"/>
    </source>
</evidence>
<dbReference type="GO" id="GO:0016301">
    <property type="term" value="F:kinase activity"/>
    <property type="evidence" value="ECO:0007669"/>
    <property type="project" value="UniProtKB-KW"/>
</dbReference>
<feature type="transmembrane region" description="Helical" evidence="8">
    <location>
        <begin position="164"/>
        <end position="187"/>
    </location>
</feature>
<feature type="transmembrane region" description="Helical" evidence="8">
    <location>
        <begin position="13"/>
        <end position="33"/>
    </location>
</feature>
<proteinExistence type="predicted"/>
<dbReference type="InterPro" id="IPR003661">
    <property type="entry name" value="HisK_dim/P_dom"/>
</dbReference>
<reference evidence="10 11" key="1">
    <citation type="submission" date="2022-11" db="EMBL/GenBank/DDBJ databases">
        <authorList>
            <person name="Siebert D."/>
            <person name="Busche T."/>
            <person name="Saydam E."/>
            <person name="Kalinowski J."/>
            <person name="Ruckert C."/>
            <person name="Blombach B."/>
        </authorList>
    </citation>
    <scope>NUCLEOTIDE SEQUENCE [LARGE SCALE GENOMIC DNA]</scope>
    <source>
        <strain evidence="10 11">DSM 1083</strain>
    </source>
</reference>
<dbReference type="PANTHER" id="PTHR45436">
    <property type="entry name" value="SENSOR HISTIDINE KINASE YKOH"/>
    <property type="match status" value="1"/>
</dbReference>
<keyword evidence="11" id="KW-1185">Reference proteome</keyword>
<evidence type="ECO:0000256" key="6">
    <source>
        <dbReference type="ARBA" id="ARBA00022777"/>
    </source>
</evidence>
<dbReference type="SMART" id="SM00387">
    <property type="entry name" value="HATPase_c"/>
    <property type="match status" value="1"/>
</dbReference>